<dbReference type="AlphaFoldDB" id="A0A2T4MZK0"/>
<accession>A0A2T4MZK0</accession>
<sequence>MEINSNLINGDKYPYDTNGEAGVPPKDWAHRAARGVLANLSDRSGVGSALSDIDLDIKVEIVETLAEIIRDAHRESGKKGQISADLISGLEFISIIEKRASNYFEQIFQNIDIPNDDSVTESDGKESVKEGELIHFSKRFYLESDELDCNDDLDEDEKSSIVGILTMSANLKTGEVTAIGLSIDGNDVPVSVNGVPCKISDMGFMVCKSTF</sequence>
<protein>
    <submittedName>
        <fullName evidence="1">Uncharacterized protein</fullName>
    </submittedName>
</protein>
<organism evidence="1 2">
    <name type="scientific">Aeromonas veronii</name>
    <dbReference type="NCBI Taxonomy" id="654"/>
    <lineage>
        <taxon>Bacteria</taxon>
        <taxon>Pseudomonadati</taxon>
        <taxon>Pseudomonadota</taxon>
        <taxon>Gammaproteobacteria</taxon>
        <taxon>Aeromonadales</taxon>
        <taxon>Aeromonadaceae</taxon>
        <taxon>Aeromonas</taxon>
    </lineage>
</organism>
<comment type="caution">
    <text evidence="1">The sequence shown here is derived from an EMBL/GenBank/DDBJ whole genome shotgun (WGS) entry which is preliminary data.</text>
</comment>
<dbReference type="RefSeq" id="WP_107683897.1">
    <property type="nucleotide sequence ID" value="NZ_PZKL01000037.1"/>
</dbReference>
<gene>
    <name evidence="1" type="ORF">DAA48_15740</name>
</gene>
<evidence type="ECO:0000313" key="2">
    <source>
        <dbReference type="Proteomes" id="UP000241986"/>
    </source>
</evidence>
<name>A0A2T4MZK0_AERVE</name>
<evidence type="ECO:0000313" key="1">
    <source>
        <dbReference type="EMBL" id="PTH80015.1"/>
    </source>
</evidence>
<proteinExistence type="predicted"/>
<dbReference type="EMBL" id="PZKL01000037">
    <property type="protein sequence ID" value="PTH80015.1"/>
    <property type="molecule type" value="Genomic_DNA"/>
</dbReference>
<reference evidence="1 2" key="1">
    <citation type="submission" date="2018-03" db="EMBL/GenBank/DDBJ databases">
        <title>Aeromonas veronii whole genome sequencing and analysis.</title>
        <authorList>
            <person name="Xie H."/>
            <person name="Liu T."/>
            <person name="Wang K."/>
        </authorList>
    </citation>
    <scope>NUCLEOTIDE SEQUENCE [LARGE SCALE GENOMIC DNA]</scope>
    <source>
        <strain evidence="1 2">XH.VA.1</strain>
    </source>
</reference>
<dbReference type="Proteomes" id="UP000241986">
    <property type="component" value="Unassembled WGS sequence"/>
</dbReference>